<gene>
    <name evidence="2" type="ORF">DVH02_11845</name>
</gene>
<evidence type="ECO:0000256" key="1">
    <source>
        <dbReference type="SAM" id="MobiDB-lite"/>
    </source>
</evidence>
<feature type="non-terminal residue" evidence="2">
    <location>
        <position position="1"/>
    </location>
</feature>
<keyword evidence="3" id="KW-1185">Reference proteome</keyword>
<dbReference type="Proteomes" id="UP000253741">
    <property type="component" value="Unassembled WGS sequence"/>
</dbReference>
<keyword evidence="2" id="KW-0378">Hydrolase</keyword>
<evidence type="ECO:0000313" key="3">
    <source>
        <dbReference type="Proteomes" id="UP000253741"/>
    </source>
</evidence>
<reference evidence="2 3" key="1">
    <citation type="submission" date="2018-07" db="EMBL/GenBank/DDBJ databases">
        <title>Streptomyces species from bats.</title>
        <authorList>
            <person name="Dunlap C."/>
        </authorList>
    </citation>
    <scope>NUCLEOTIDE SEQUENCE [LARGE SCALE GENOMIC DNA]</scope>
    <source>
        <strain evidence="2 3">AC230</strain>
    </source>
</reference>
<feature type="region of interest" description="Disordered" evidence="1">
    <location>
        <begin position="78"/>
        <end position="98"/>
    </location>
</feature>
<dbReference type="GO" id="GO:0008237">
    <property type="term" value="F:metallopeptidase activity"/>
    <property type="evidence" value="ECO:0007669"/>
    <property type="project" value="UniProtKB-KW"/>
</dbReference>
<protein>
    <submittedName>
        <fullName evidence="2">M6 family metalloprotease domain-containing protein</fullName>
    </submittedName>
</protein>
<dbReference type="PANTHER" id="PTHR41775:SF1">
    <property type="entry name" value="PEPTIDASE M6-LIKE DOMAIN-CONTAINING PROTEIN"/>
    <property type="match status" value="1"/>
</dbReference>
<dbReference type="AlphaFoldDB" id="A0A370BCQ5"/>
<sequence length="141" mass="14978">WKLGWLDDEQIGCASAHGSSDFLLSPLATTGGPKIAFVPVSKESGYAVEVRTRAGNDEAICRPGVLIYRVDAGVDTGRGPVTVSDSKENSGGCTRRPNVHAELSDAPYEPGQTFVDKGNGIRISVLSQEPDDTFAVRVTRS</sequence>
<dbReference type="EMBL" id="QQNA01000080">
    <property type="protein sequence ID" value="RDG38004.1"/>
    <property type="molecule type" value="Genomic_DNA"/>
</dbReference>
<accession>A0A370BCQ5</accession>
<organism evidence="2 3">
    <name type="scientific">Streptomyces corynorhini</name>
    <dbReference type="NCBI Taxonomy" id="2282652"/>
    <lineage>
        <taxon>Bacteria</taxon>
        <taxon>Bacillati</taxon>
        <taxon>Actinomycetota</taxon>
        <taxon>Actinomycetes</taxon>
        <taxon>Kitasatosporales</taxon>
        <taxon>Streptomycetaceae</taxon>
        <taxon>Streptomyces</taxon>
    </lineage>
</organism>
<name>A0A370BCQ5_9ACTN</name>
<dbReference type="GO" id="GO:0006508">
    <property type="term" value="P:proteolysis"/>
    <property type="evidence" value="ECO:0007669"/>
    <property type="project" value="UniProtKB-KW"/>
</dbReference>
<dbReference type="PANTHER" id="PTHR41775">
    <property type="entry name" value="SECRETED PROTEIN-RELATED"/>
    <property type="match status" value="1"/>
</dbReference>
<proteinExistence type="predicted"/>
<evidence type="ECO:0000313" key="2">
    <source>
        <dbReference type="EMBL" id="RDG38004.1"/>
    </source>
</evidence>
<keyword evidence="2" id="KW-0482">Metalloprotease</keyword>
<keyword evidence="2" id="KW-0645">Protease</keyword>
<comment type="caution">
    <text evidence="2">The sequence shown here is derived from an EMBL/GenBank/DDBJ whole genome shotgun (WGS) entry which is preliminary data.</text>
</comment>